<evidence type="ECO:0000313" key="3">
    <source>
        <dbReference type="Proteomes" id="UP000284842"/>
    </source>
</evidence>
<feature type="region of interest" description="Disordered" evidence="1">
    <location>
        <begin position="74"/>
        <end position="149"/>
    </location>
</feature>
<gene>
    <name evidence="2" type="ORF">CVT24_011658</name>
</gene>
<feature type="compositionally biased region" description="Acidic residues" evidence="1">
    <location>
        <begin position="130"/>
        <end position="149"/>
    </location>
</feature>
<accession>A0A409X9U3</accession>
<sequence length="191" mass="21102">MTRDIQVLMDKLKEHEVYKLVEGRRLDDDDSPAVDVVSEGMGSLVTGSILTDFNAAFCDLQKRRRLSPVWGTAHDGVHKNTNTPAINPQVPPPSSSPQSLPLNARDLSTEEVDATSQAQQDQETVLEGLDGSEGEDVVSEDELECDDEYTLPLLTLDDVALEMDEVEGDDEDNEHLDDDDDGILEEIMAYQ</sequence>
<proteinExistence type="predicted"/>
<dbReference type="AlphaFoldDB" id="A0A409X9U3"/>
<comment type="caution">
    <text evidence="2">The sequence shown here is derived from an EMBL/GenBank/DDBJ whole genome shotgun (WGS) entry which is preliminary data.</text>
</comment>
<dbReference type="STRING" id="181874.A0A409X9U3"/>
<name>A0A409X9U3_9AGAR</name>
<protein>
    <submittedName>
        <fullName evidence="2">Uncharacterized protein</fullName>
    </submittedName>
</protein>
<reference evidence="2 3" key="1">
    <citation type="journal article" date="2018" name="Evol. Lett.">
        <title>Horizontal gene cluster transfer increased hallucinogenic mushroom diversity.</title>
        <authorList>
            <person name="Reynolds H.T."/>
            <person name="Vijayakumar V."/>
            <person name="Gluck-Thaler E."/>
            <person name="Korotkin H.B."/>
            <person name="Matheny P.B."/>
            <person name="Slot J.C."/>
        </authorList>
    </citation>
    <scope>NUCLEOTIDE SEQUENCE [LARGE SCALE GENOMIC DNA]</scope>
    <source>
        <strain evidence="2 3">2629</strain>
    </source>
</reference>
<dbReference type="InParanoid" id="A0A409X9U3"/>
<evidence type="ECO:0000256" key="1">
    <source>
        <dbReference type="SAM" id="MobiDB-lite"/>
    </source>
</evidence>
<evidence type="ECO:0000313" key="2">
    <source>
        <dbReference type="EMBL" id="PPQ87522.1"/>
    </source>
</evidence>
<feature type="region of interest" description="Disordered" evidence="1">
    <location>
        <begin position="164"/>
        <end position="191"/>
    </location>
</feature>
<feature type="compositionally biased region" description="Acidic residues" evidence="1">
    <location>
        <begin position="164"/>
        <end position="184"/>
    </location>
</feature>
<organism evidence="2 3">
    <name type="scientific">Panaeolus cyanescens</name>
    <dbReference type="NCBI Taxonomy" id="181874"/>
    <lineage>
        <taxon>Eukaryota</taxon>
        <taxon>Fungi</taxon>
        <taxon>Dikarya</taxon>
        <taxon>Basidiomycota</taxon>
        <taxon>Agaricomycotina</taxon>
        <taxon>Agaricomycetes</taxon>
        <taxon>Agaricomycetidae</taxon>
        <taxon>Agaricales</taxon>
        <taxon>Agaricineae</taxon>
        <taxon>Galeropsidaceae</taxon>
        <taxon>Panaeolus</taxon>
    </lineage>
</organism>
<feature type="compositionally biased region" description="Polar residues" evidence="1">
    <location>
        <begin position="114"/>
        <end position="123"/>
    </location>
</feature>
<dbReference type="Proteomes" id="UP000284842">
    <property type="component" value="Unassembled WGS sequence"/>
</dbReference>
<dbReference type="EMBL" id="NHTK01004254">
    <property type="protein sequence ID" value="PPQ87522.1"/>
    <property type="molecule type" value="Genomic_DNA"/>
</dbReference>
<keyword evidence="3" id="KW-1185">Reference proteome</keyword>